<dbReference type="PANTHER" id="PTHR16840:SF3">
    <property type="entry name" value="GROWTH ARREST-SPECIFIC PROTEIN 1"/>
    <property type="match status" value="1"/>
</dbReference>
<keyword evidence="4" id="KW-0472">Membrane</keyword>
<evidence type="ECO:0000256" key="5">
    <source>
        <dbReference type="ARBA" id="ARBA00023180"/>
    </source>
</evidence>
<feature type="non-terminal residue" evidence="7">
    <location>
        <position position="135"/>
    </location>
</feature>
<dbReference type="PhylomeDB" id="A7S4I9"/>
<dbReference type="Pfam" id="PF02351">
    <property type="entry name" value="GDNF"/>
    <property type="match status" value="1"/>
</dbReference>
<evidence type="ECO:0000259" key="6">
    <source>
        <dbReference type="Pfam" id="PF02351"/>
    </source>
</evidence>
<keyword evidence="8" id="KW-1185">Reference proteome</keyword>
<gene>
    <name evidence="7" type="ORF">NEMVEDRAFT_v1g104344</name>
</gene>
<name>A7S4I9_NEMVE</name>
<keyword evidence="3" id="KW-0732">Signal</keyword>
<dbReference type="InterPro" id="IPR016017">
    <property type="entry name" value="GDNF/GAS1"/>
</dbReference>
<dbReference type="GO" id="GO:0051726">
    <property type="term" value="P:regulation of cell cycle"/>
    <property type="evidence" value="ECO:0007669"/>
    <property type="project" value="InterPro"/>
</dbReference>
<reference evidence="7 8" key="1">
    <citation type="journal article" date="2007" name="Science">
        <title>Sea anemone genome reveals ancestral eumetazoan gene repertoire and genomic organization.</title>
        <authorList>
            <person name="Putnam N.H."/>
            <person name="Srivastava M."/>
            <person name="Hellsten U."/>
            <person name="Dirks B."/>
            <person name="Chapman J."/>
            <person name="Salamov A."/>
            <person name="Terry A."/>
            <person name="Shapiro H."/>
            <person name="Lindquist E."/>
            <person name="Kapitonov V.V."/>
            <person name="Jurka J."/>
            <person name="Genikhovich G."/>
            <person name="Grigoriev I.V."/>
            <person name="Lucas S.M."/>
            <person name="Steele R.E."/>
            <person name="Finnerty J.R."/>
            <person name="Technau U."/>
            <person name="Martindale M.Q."/>
            <person name="Rokhsar D.S."/>
        </authorList>
    </citation>
    <scope>NUCLEOTIDE SEQUENCE [LARGE SCALE GENOMIC DNA]</scope>
    <source>
        <strain evidence="8">CH2 X CH6</strain>
    </source>
</reference>
<evidence type="ECO:0000256" key="4">
    <source>
        <dbReference type="ARBA" id="ARBA00023136"/>
    </source>
</evidence>
<dbReference type="GO" id="GO:0005886">
    <property type="term" value="C:plasma membrane"/>
    <property type="evidence" value="ECO:0007669"/>
    <property type="project" value="UniProtKB-SubCell"/>
</dbReference>
<evidence type="ECO:0000313" key="8">
    <source>
        <dbReference type="Proteomes" id="UP000001593"/>
    </source>
</evidence>
<dbReference type="eggNOG" id="ENOG502QSF7">
    <property type="taxonomic scope" value="Eukaryota"/>
</dbReference>
<evidence type="ECO:0000256" key="2">
    <source>
        <dbReference type="ARBA" id="ARBA00022475"/>
    </source>
</evidence>
<organism evidence="7 8">
    <name type="scientific">Nematostella vectensis</name>
    <name type="common">Starlet sea anemone</name>
    <dbReference type="NCBI Taxonomy" id="45351"/>
    <lineage>
        <taxon>Eukaryota</taxon>
        <taxon>Metazoa</taxon>
        <taxon>Cnidaria</taxon>
        <taxon>Anthozoa</taxon>
        <taxon>Hexacorallia</taxon>
        <taxon>Actiniaria</taxon>
        <taxon>Edwardsiidae</taxon>
        <taxon>Nematostella</taxon>
    </lineage>
</organism>
<feature type="domain" description="GDNF/GAS1" evidence="6">
    <location>
        <begin position="58"/>
        <end position="127"/>
    </location>
</feature>
<comment type="subcellular location">
    <subcellularLocation>
        <location evidence="1">Cell membrane</location>
    </subcellularLocation>
</comment>
<keyword evidence="5" id="KW-0325">Glycoprotein</keyword>
<evidence type="ECO:0000313" key="7">
    <source>
        <dbReference type="EMBL" id="EDO41422.1"/>
    </source>
</evidence>
<dbReference type="AlphaFoldDB" id="A7S4I9"/>
<dbReference type="InParanoid" id="A7S4I9"/>
<dbReference type="Proteomes" id="UP000001593">
    <property type="component" value="Unassembled WGS sequence"/>
</dbReference>
<dbReference type="PANTHER" id="PTHR16840">
    <property type="entry name" value="GROWTH ARREST-SPECIFIC PROTEIN 1"/>
    <property type="match status" value="1"/>
</dbReference>
<dbReference type="OMA" id="CACSERS"/>
<protein>
    <recommendedName>
        <fullName evidence="6">GDNF/GAS1 domain-containing protein</fullName>
    </recommendedName>
</protein>
<sequence length="135" mass="15284">CPRECAIAIHNLTSHSVGELFQDCECVNRDSICLTLKARMRRCMDTLDGPRNNTIRGCTEVRQECTNDITCDLAQKNFLKKCSRMISGVECSDECKLAIHNMLSVPHGQELDDCECDGYEEPHCRGIWAHYKALC</sequence>
<feature type="non-terminal residue" evidence="7">
    <location>
        <position position="1"/>
    </location>
</feature>
<evidence type="ECO:0000256" key="1">
    <source>
        <dbReference type="ARBA" id="ARBA00004236"/>
    </source>
</evidence>
<evidence type="ECO:0000256" key="3">
    <source>
        <dbReference type="ARBA" id="ARBA00022729"/>
    </source>
</evidence>
<dbReference type="EMBL" id="DS469578">
    <property type="protein sequence ID" value="EDO41422.1"/>
    <property type="molecule type" value="Genomic_DNA"/>
</dbReference>
<dbReference type="HOGENOM" id="CLU_1890998_0_0_1"/>
<dbReference type="STRING" id="45351.A7S4I9"/>
<keyword evidence="2" id="KW-1003">Cell membrane</keyword>
<dbReference type="InterPro" id="IPR039596">
    <property type="entry name" value="GAS1"/>
</dbReference>
<proteinExistence type="predicted"/>
<accession>A7S4I9</accession>